<dbReference type="Proteomes" id="UP000759246">
    <property type="component" value="Unassembled WGS sequence"/>
</dbReference>
<protein>
    <submittedName>
        <fullName evidence="1">Uncharacterized protein</fullName>
    </submittedName>
</protein>
<accession>A0A929RQB1</accession>
<organism evidence="1 2">
    <name type="scientific">Actinomyces bouchesdurhonensis</name>
    <dbReference type="NCBI Taxonomy" id="1852361"/>
    <lineage>
        <taxon>Bacteria</taxon>
        <taxon>Bacillati</taxon>
        <taxon>Actinomycetota</taxon>
        <taxon>Actinomycetes</taxon>
        <taxon>Actinomycetales</taxon>
        <taxon>Actinomycetaceae</taxon>
        <taxon>Actinomyces</taxon>
    </lineage>
</organism>
<gene>
    <name evidence="1" type="ORF">HXK09_03890</name>
</gene>
<proteinExistence type="predicted"/>
<evidence type="ECO:0000313" key="1">
    <source>
        <dbReference type="EMBL" id="MBF0966299.1"/>
    </source>
</evidence>
<dbReference type="AlphaFoldDB" id="A0A929RQB1"/>
<dbReference type="EMBL" id="JABZGF010000080">
    <property type="protein sequence ID" value="MBF0966299.1"/>
    <property type="molecule type" value="Genomic_DNA"/>
</dbReference>
<name>A0A929RQB1_9ACTO</name>
<comment type="caution">
    <text evidence="1">The sequence shown here is derived from an EMBL/GenBank/DDBJ whole genome shotgun (WGS) entry which is preliminary data.</text>
</comment>
<reference evidence="1" key="1">
    <citation type="submission" date="2020-04" db="EMBL/GenBank/DDBJ databases">
        <title>Deep metagenomics examines the oral microbiome during advanced dental caries in children, revealing novel taxa and co-occurrences with host molecules.</title>
        <authorList>
            <person name="Baker J.L."/>
            <person name="Morton J.T."/>
            <person name="Dinis M."/>
            <person name="Alvarez R."/>
            <person name="Tran N.C."/>
            <person name="Knight R."/>
            <person name="Edlund A."/>
        </authorList>
    </citation>
    <scope>NUCLEOTIDE SEQUENCE</scope>
    <source>
        <strain evidence="1">JCVI_30_bin.13</strain>
    </source>
</reference>
<evidence type="ECO:0000313" key="2">
    <source>
        <dbReference type="Proteomes" id="UP000759246"/>
    </source>
</evidence>
<sequence length="203" mass="21913">MAGRWLAKIAHYLTNDLAADLFGTGEPTPARFYTSLQPWQDVLWQIAARAMGWEHLRTRNPLPGDLLITNTLTNESDDALNAGAHVLAQTPTYLSFAWEGTLGGALDALAQIATAPDTITIPTPPILPAVRDDALEGTRATQDINGKRVALLWDTHTGAGQVLDQWMAGRSVVIIDPQSISPDQLPHIVTSEAVDAGLALYTR</sequence>